<organism evidence="11 12">
    <name type="scientific">Pseudohongiella spirulinae</name>
    <dbReference type="NCBI Taxonomy" id="1249552"/>
    <lineage>
        <taxon>Bacteria</taxon>
        <taxon>Pseudomonadati</taxon>
        <taxon>Pseudomonadota</taxon>
        <taxon>Gammaproteobacteria</taxon>
        <taxon>Pseudomonadales</taxon>
        <taxon>Pseudohongiellaceae</taxon>
        <taxon>Pseudohongiella</taxon>
    </lineage>
</organism>
<dbReference type="PANTHER" id="PTHR39583:SF2">
    <property type="entry name" value="TYPE II SECRETION SYSTEM PROTEIN J"/>
    <property type="match status" value="1"/>
</dbReference>
<keyword evidence="4" id="KW-1003">Cell membrane</keyword>
<dbReference type="GO" id="GO:0005886">
    <property type="term" value="C:plasma membrane"/>
    <property type="evidence" value="ECO:0007669"/>
    <property type="project" value="UniProtKB-SubCell"/>
</dbReference>
<keyword evidence="5" id="KW-0488">Methylation</keyword>
<dbReference type="OrthoDB" id="9794345at2"/>
<protein>
    <recommendedName>
        <fullName evidence="3">Type II secretion system protein J</fullName>
    </recommendedName>
</protein>
<evidence type="ECO:0000256" key="9">
    <source>
        <dbReference type="ARBA" id="ARBA00023136"/>
    </source>
</evidence>
<evidence type="ECO:0000256" key="8">
    <source>
        <dbReference type="ARBA" id="ARBA00022989"/>
    </source>
</evidence>
<evidence type="ECO:0000256" key="4">
    <source>
        <dbReference type="ARBA" id="ARBA00022475"/>
    </source>
</evidence>
<dbReference type="AlphaFoldDB" id="A0A0S2KGF1"/>
<evidence type="ECO:0000256" key="1">
    <source>
        <dbReference type="ARBA" id="ARBA00004377"/>
    </source>
</evidence>
<evidence type="ECO:0000256" key="3">
    <source>
        <dbReference type="ARBA" id="ARBA00021539"/>
    </source>
</evidence>
<proteinExistence type="inferred from homology"/>
<dbReference type="PROSITE" id="PS00409">
    <property type="entry name" value="PROKAR_NTER_METHYL"/>
    <property type="match status" value="1"/>
</dbReference>
<dbReference type="EMBL" id="CP013189">
    <property type="protein sequence ID" value="ALO47026.1"/>
    <property type="molecule type" value="Genomic_DNA"/>
</dbReference>
<dbReference type="InterPro" id="IPR010055">
    <property type="entry name" value="T2SS_protein-GspJ"/>
</dbReference>
<dbReference type="NCBIfam" id="TIGR02532">
    <property type="entry name" value="IV_pilin_GFxxxE"/>
    <property type="match status" value="1"/>
</dbReference>
<evidence type="ECO:0000256" key="2">
    <source>
        <dbReference type="ARBA" id="ARBA00011084"/>
    </source>
</evidence>
<keyword evidence="6" id="KW-0997">Cell inner membrane</keyword>
<evidence type="ECO:0000313" key="12">
    <source>
        <dbReference type="Proteomes" id="UP000065641"/>
    </source>
</evidence>
<reference evidence="11 12" key="1">
    <citation type="submission" date="2015-11" db="EMBL/GenBank/DDBJ databases">
        <authorList>
            <person name="Zhang Y."/>
            <person name="Guo Z."/>
        </authorList>
    </citation>
    <scope>NUCLEOTIDE SEQUENCE [LARGE SCALE GENOMIC DNA]</scope>
    <source>
        <strain evidence="11 12">KCTC 32221</strain>
    </source>
</reference>
<dbReference type="Gene3D" id="3.10.610.10">
    <property type="entry name" value="GSPII I/J protein-like"/>
    <property type="match status" value="1"/>
</dbReference>
<keyword evidence="7 10" id="KW-0812">Transmembrane</keyword>
<comment type="similarity">
    <text evidence="2">Belongs to the GSP J family.</text>
</comment>
<keyword evidence="9 10" id="KW-0472">Membrane</keyword>
<dbReference type="GO" id="GO:0015627">
    <property type="term" value="C:type II protein secretion system complex"/>
    <property type="evidence" value="ECO:0007669"/>
    <property type="project" value="InterPro"/>
</dbReference>
<evidence type="ECO:0000256" key="10">
    <source>
        <dbReference type="SAM" id="Phobius"/>
    </source>
</evidence>
<comment type="subcellular location">
    <subcellularLocation>
        <location evidence="1">Cell inner membrane</location>
        <topology evidence="1">Single-pass membrane protein</topology>
    </subcellularLocation>
</comment>
<name>A0A0S2KGF1_9GAMM</name>
<dbReference type="GO" id="GO:0015628">
    <property type="term" value="P:protein secretion by the type II secretion system"/>
    <property type="evidence" value="ECO:0007669"/>
    <property type="project" value="InterPro"/>
</dbReference>
<dbReference type="InterPro" id="IPR051621">
    <property type="entry name" value="T2SS_protein_J"/>
</dbReference>
<gene>
    <name evidence="11" type="ORF">PS2015_2392</name>
</gene>
<evidence type="ECO:0000313" key="11">
    <source>
        <dbReference type="EMBL" id="ALO47026.1"/>
    </source>
</evidence>
<accession>A0A0S2KGF1</accession>
<dbReference type="Gene3D" id="2.10.70.20">
    <property type="entry name" value="gspk-gspi-gspj complex like domains"/>
    <property type="match status" value="1"/>
</dbReference>
<dbReference type="Pfam" id="PF11612">
    <property type="entry name" value="T2SSJ"/>
    <property type="match status" value="1"/>
</dbReference>
<dbReference type="Pfam" id="PF07963">
    <property type="entry name" value="N_methyl"/>
    <property type="match status" value="1"/>
</dbReference>
<evidence type="ECO:0000256" key="5">
    <source>
        <dbReference type="ARBA" id="ARBA00022481"/>
    </source>
</evidence>
<dbReference type="RefSeq" id="WP_058022456.1">
    <property type="nucleotide sequence ID" value="NZ_CP013189.1"/>
</dbReference>
<dbReference type="InterPro" id="IPR012902">
    <property type="entry name" value="N_methyl_site"/>
</dbReference>
<sequence length="233" mass="25703">MRLKLHRFAAGFTLIELLIAMSLTVMIGAVSYRFLDGAINAGDGATQRLQELNQMERFWTLLSADLATAVARDLPSPAVGVDRLQGMFDPESAPPALLSASGDGFFLSELTGRANAELWLVRHGWTNPLQLPRSELQRVLYRLDSDGVLYRDYWQEKNQTLISAPTGTSRITEDIESLAFRFFASASETAEAAWYPSWPATSQTGGLPRAVEVTVESEAFGRIQRILTLTGGY</sequence>
<dbReference type="PANTHER" id="PTHR39583">
    <property type="entry name" value="TYPE II SECRETION SYSTEM PROTEIN J-RELATED"/>
    <property type="match status" value="1"/>
</dbReference>
<dbReference type="KEGG" id="pspi:PS2015_2392"/>
<dbReference type="SUPFAM" id="SSF54523">
    <property type="entry name" value="Pili subunits"/>
    <property type="match status" value="1"/>
</dbReference>
<evidence type="ECO:0000256" key="7">
    <source>
        <dbReference type="ARBA" id="ARBA00022692"/>
    </source>
</evidence>
<evidence type="ECO:0000256" key="6">
    <source>
        <dbReference type="ARBA" id="ARBA00022519"/>
    </source>
</evidence>
<feature type="transmembrane region" description="Helical" evidence="10">
    <location>
        <begin position="12"/>
        <end position="35"/>
    </location>
</feature>
<keyword evidence="12" id="KW-1185">Reference proteome</keyword>
<keyword evidence="8 10" id="KW-1133">Transmembrane helix</keyword>
<dbReference type="InterPro" id="IPR045584">
    <property type="entry name" value="Pilin-like"/>
</dbReference>
<dbReference type="Proteomes" id="UP000065641">
    <property type="component" value="Chromosome"/>
</dbReference>
<dbReference type="STRING" id="1249552.PS2015_2392"/>